<name>A0ABU3V825_9RHOB</name>
<keyword evidence="8" id="KW-0406">Ion transport</keyword>
<dbReference type="PRINTS" id="PR01463">
    <property type="entry name" value="EAGCHANLFMLY"/>
</dbReference>
<keyword evidence="2" id="KW-0813">Transport</keyword>
<dbReference type="Pfam" id="PF00520">
    <property type="entry name" value="Ion_trans"/>
    <property type="match status" value="1"/>
</dbReference>
<protein>
    <submittedName>
        <fullName evidence="13">Ion channel</fullName>
    </submittedName>
</protein>
<evidence type="ECO:0000313" key="14">
    <source>
        <dbReference type="Proteomes" id="UP001255416"/>
    </source>
</evidence>
<evidence type="ECO:0000256" key="11">
    <source>
        <dbReference type="SAM" id="Phobius"/>
    </source>
</evidence>
<evidence type="ECO:0000256" key="9">
    <source>
        <dbReference type="ARBA" id="ARBA00023136"/>
    </source>
</evidence>
<accession>A0ABU3V825</accession>
<dbReference type="PRINTS" id="PR00169">
    <property type="entry name" value="KCHANNEL"/>
</dbReference>
<feature type="transmembrane region" description="Helical" evidence="11">
    <location>
        <begin position="21"/>
        <end position="39"/>
    </location>
</feature>
<dbReference type="InterPro" id="IPR003938">
    <property type="entry name" value="K_chnl_volt-dep_EAG/ELK/ERG"/>
</dbReference>
<evidence type="ECO:0000256" key="3">
    <source>
        <dbReference type="ARBA" id="ARBA00022538"/>
    </source>
</evidence>
<dbReference type="Proteomes" id="UP001255416">
    <property type="component" value="Unassembled WGS sequence"/>
</dbReference>
<dbReference type="PANTHER" id="PTHR11537">
    <property type="entry name" value="VOLTAGE-GATED POTASSIUM CHANNEL"/>
    <property type="match status" value="1"/>
</dbReference>
<evidence type="ECO:0000256" key="7">
    <source>
        <dbReference type="ARBA" id="ARBA00022989"/>
    </source>
</evidence>
<keyword evidence="7 11" id="KW-1133">Transmembrane helix</keyword>
<keyword evidence="14" id="KW-1185">Reference proteome</keyword>
<keyword evidence="10" id="KW-0407">Ion channel</keyword>
<feature type="transmembrane region" description="Helical" evidence="11">
    <location>
        <begin position="51"/>
        <end position="70"/>
    </location>
</feature>
<evidence type="ECO:0000256" key="2">
    <source>
        <dbReference type="ARBA" id="ARBA00022448"/>
    </source>
</evidence>
<dbReference type="PANTHER" id="PTHR11537:SF254">
    <property type="entry name" value="POTASSIUM VOLTAGE-GATED CHANNEL PROTEIN SHAB"/>
    <property type="match status" value="1"/>
</dbReference>
<evidence type="ECO:0000259" key="12">
    <source>
        <dbReference type="Pfam" id="PF00520"/>
    </source>
</evidence>
<feature type="transmembrane region" description="Helical" evidence="11">
    <location>
        <begin position="197"/>
        <end position="218"/>
    </location>
</feature>
<dbReference type="EMBL" id="JASMWN010000001">
    <property type="protein sequence ID" value="MDU9002314.1"/>
    <property type="molecule type" value="Genomic_DNA"/>
</dbReference>
<evidence type="ECO:0000256" key="4">
    <source>
        <dbReference type="ARBA" id="ARBA00022692"/>
    </source>
</evidence>
<gene>
    <name evidence="13" type="ORF">QO231_00455</name>
</gene>
<evidence type="ECO:0000256" key="6">
    <source>
        <dbReference type="ARBA" id="ARBA00022958"/>
    </source>
</evidence>
<dbReference type="Gene3D" id="1.10.287.70">
    <property type="match status" value="1"/>
</dbReference>
<keyword evidence="5" id="KW-0631">Potassium channel</keyword>
<feature type="transmembrane region" description="Helical" evidence="11">
    <location>
        <begin position="77"/>
        <end position="99"/>
    </location>
</feature>
<sequence>MDDLKQSLTALYTGSSRRAQIFRYCLIAFDAVTILFFLVSAPMRLSPGMEIFSALIGVLILADFSARLWIAPNRRHMLLQVYAIADVIVIASLLLAPFFHEDLAFLRVLRALRLIQSYHLLHDLRRVSTFFRRNEDMVIALINLLVFVFFTASLVFALFSERDAGFEGYVDALYFTVTTLTTTGYGDILPTTTGQKLLAVFIMVVGVALFVRLAQALIQPAKVSYKCPTCGLLKHDPDAVHCKHCGETLKIETTGMS</sequence>
<organism evidence="13 14">
    <name type="scientific">Sedimentitalea todarodis</name>
    <dbReference type="NCBI Taxonomy" id="1631240"/>
    <lineage>
        <taxon>Bacteria</taxon>
        <taxon>Pseudomonadati</taxon>
        <taxon>Pseudomonadota</taxon>
        <taxon>Alphaproteobacteria</taxon>
        <taxon>Rhodobacterales</taxon>
        <taxon>Paracoccaceae</taxon>
        <taxon>Sedimentitalea</taxon>
    </lineage>
</organism>
<evidence type="ECO:0000256" key="8">
    <source>
        <dbReference type="ARBA" id="ARBA00023065"/>
    </source>
</evidence>
<proteinExistence type="predicted"/>
<feature type="transmembrane region" description="Helical" evidence="11">
    <location>
        <begin position="137"/>
        <end position="159"/>
    </location>
</feature>
<feature type="domain" description="Ion transport" evidence="12">
    <location>
        <begin position="21"/>
        <end position="210"/>
    </location>
</feature>
<dbReference type="InterPro" id="IPR028325">
    <property type="entry name" value="VG_K_chnl"/>
</dbReference>
<comment type="subcellular location">
    <subcellularLocation>
        <location evidence="1">Membrane</location>
        <topology evidence="1">Multi-pass membrane protein</topology>
    </subcellularLocation>
</comment>
<evidence type="ECO:0000256" key="1">
    <source>
        <dbReference type="ARBA" id="ARBA00004141"/>
    </source>
</evidence>
<reference evidence="14" key="1">
    <citation type="submission" date="2023-05" db="EMBL/GenBank/DDBJ databases">
        <title>Sedimentitalea sp. nov. JM2-8.</title>
        <authorList>
            <person name="Huang J."/>
        </authorList>
    </citation>
    <scope>NUCLEOTIDE SEQUENCE [LARGE SCALE GENOMIC DNA]</scope>
    <source>
        <strain evidence="14">KHS03</strain>
    </source>
</reference>
<keyword evidence="6" id="KW-0630">Potassium</keyword>
<comment type="caution">
    <text evidence="13">The sequence shown here is derived from an EMBL/GenBank/DDBJ whole genome shotgun (WGS) entry which is preliminary data.</text>
</comment>
<dbReference type="InterPro" id="IPR005821">
    <property type="entry name" value="Ion_trans_dom"/>
</dbReference>
<evidence type="ECO:0000256" key="10">
    <source>
        <dbReference type="ARBA" id="ARBA00023303"/>
    </source>
</evidence>
<keyword evidence="9 11" id="KW-0472">Membrane</keyword>
<keyword evidence="3" id="KW-0633">Potassium transport</keyword>
<keyword evidence="4 11" id="KW-0812">Transmembrane</keyword>
<evidence type="ECO:0000313" key="13">
    <source>
        <dbReference type="EMBL" id="MDU9002314.1"/>
    </source>
</evidence>
<dbReference type="SUPFAM" id="SSF81324">
    <property type="entry name" value="Voltage-gated potassium channels"/>
    <property type="match status" value="1"/>
</dbReference>
<evidence type="ECO:0000256" key="5">
    <source>
        <dbReference type="ARBA" id="ARBA00022826"/>
    </source>
</evidence>